<dbReference type="InterPro" id="IPR006189">
    <property type="entry name" value="CHASE_dom"/>
</dbReference>
<sequence length="1274" mass="141198">MNKTLHHIVRHIPSWGLFVSGLAISSFLAYEQSQHNKQRIVDEVARYAKASKTYVEERVELYQYGLRGARGVVLAADIDRDKFTRYSATRDVPDEFPGARGFGFIRRVPADQEQTFLEAARADGWPNFQIKQLSTNDDDRFVIQYIEPVERNHEAVGLDIASETNRRVAAIDSMQSGEVRLTGPITLVQASGKTQRSFLILMPAYASYSTPETEEQRIANLVGWSYAPLLMDEVLADLRLKAEYFTLQLFDITDAESPTRFFESEQSAPEPKLTDTRTIRVFGRVWQQELLVKPAFIDSLALFPGSKVLGLGAIISFLLATLLGVLSAQRQIRQQVIEEQEKLAKIVESSADTIIGTDLNGVINSWNFGATENLGFSRSEAIGASLFALVKESGVQNMDTQSEESTAENSAISYDALWYCKTDTPIDVAVTRSPFVISGTNTTGYSWLVKNITVQKAQSATINALNIKLDEQVKRRTSELTELNSLLQNIMDSASGVAIITTHLDGVVRFFNAGAENLLGYSSEEVVNKASIQSFILRKDLELRSKELGIDLHDSNDDIRVLTHLATEKLHERREWRFRKNGDAIFVGNVAVSTMLNEANSPSGYLIIATDVTKESQHRRDIEASNSKILQATTVAELGVWTWTLEDNSLDWNDKMFALYEWPTALNQNGLNYEHWRSRVHPEDVEAAEKSLHDAIAELGEYDPIFRLSLPSGNIRYIQARGALERDVDGSIIKVAGFNRDITSEVELERNLRQAKELAESASSAKSSFLANMSHDIRTPLNAVLGMLQLLQQSELNDRQNNFVNRAATAANSLLLLLNDILDYSKIEANKIDLAPRNIDLDLLMQEVIAIIAGSGREKNIAVLFDIPSVLPGLFFCDDLRLKQVLMNLLSNAIKFTNEGHVILRVKVCDKSLTHSTLEFSVEDSGIGIEKSMQGRIFSSFQQAEDSTSRRFGGSGLGLSISQRLINMMGGEISVNSQLGQGSVFKFSLSLPYTSFDNKTYTSMSLSGYRILLAQSNSLYRNNLQQMLDDFGATVVTVHSEADFINELVEIKEGNTFSAAIIDAGMLESDTVQYTISLLLPGKTAPRLIATKPHKSGEVTAWDSDHGRGLICLPATPKQICSLLEDIGDSNLAEKKLTPGVNSVSQLRDLTILVVDDTEINLVIATEMLKQSGATVTAVSGGKAAIRKLNDGLVPDLILMDMEMPDINGLETTRIIRNMPQYDRVPILAMTANVFPTDIDACLEAGMSDHIAKPINFRDAISKIKFNIARISRA</sequence>
<evidence type="ECO:0000313" key="12">
    <source>
        <dbReference type="Proteomes" id="UP001166291"/>
    </source>
</evidence>
<dbReference type="SMART" id="SM00387">
    <property type="entry name" value="HATPase_c"/>
    <property type="match status" value="1"/>
</dbReference>
<dbReference type="RefSeq" id="WP_219043386.1">
    <property type="nucleotide sequence ID" value="NZ_JAHWDQ010000002.1"/>
</dbReference>
<dbReference type="InterPro" id="IPR013767">
    <property type="entry name" value="PAS_fold"/>
</dbReference>
<dbReference type="InterPro" id="IPR000014">
    <property type="entry name" value="PAS"/>
</dbReference>
<dbReference type="SMART" id="SM00086">
    <property type="entry name" value="PAC"/>
    <property type="match status" value="3"/>
</dbReference>
<dbReference type="SMART" id="SM01079">
    <property type="entry name" value="CHASE"/>
    <property type="match status" value="1"/>
</dbReference>
<dbReference type="EMBL" id="JAHWDQ010000002">
    <property type="protein sequence ID" value="MBW2941134.1"/>
    <property type="molecule type" value="Genomic_DNA"/>
</dbReference>
<dbReference type="Pfam" id="PF02518">
    <property type="entry name" value="HATPase_c"/>
    <property type="match status" value="1"/>
</dbReference>
<dbReference type="Pfam" id="PF00989">
    <property type="entry name" value="PAS"/>
    <property type="match status" value="1"/>
</dbReference>
<feature type="domain" description="CHASE" evidence="10">
    <location>
        <begin position="74"/>
        <end position="238"/>
    </location>
</feature>
<dbReference type="Pfam" id="PF08447">
    <property type="entry name" value="PAS_3"/>
    <property type="match status" value="1"/>
</dbReference>
<keyword evidence="3 5" id="KW-0597">Phosphoprotein</keyword>
<dbReference type="InterPro" id="IPR000700">
    <property type="entry name" value="PAS-assoc_C"/>
</dbReference>
<dbReference type="PROSITE" id="PS50112">
    <property type="entry name" value="PAS"/>
    <property type="match status" value="2"/>
</dbReference>
<dbReference type="InterPro" id="IPR005467">
    <property type="entry name" value="His_kinase_dom"/>
</dbReference>
<dbReference type="Pfam" id="PF00512">
    <property type="entry name" value="HisKA"/>
    <property type="match status" value="1"/>
</dbReference>
<feature type="domain" description="Response regulatory" evidence="7">
    <location>
        <begin position="1151"/>
        <end position="1268"/>
    </location>
</feature>
<feature type="domain" description="PAS" evidence="8">
    <location>
        <begin position="339"/>
        <end position="409"/>
    </location>
</feature>
<keyword evidence="4" id="KW-0902">Two-component regulatory system</keyword>
<comment type="caution">
    <text evidence="11">The sequence shown here is derived from an EMBL/GenBank/DDBJ whole genome shotgun (WGS) entry which is preliminary data.</text>
</comment>
<evidence type="ECO:0000259" key="10">
    <source>
        <dbReference type="PROSITE" id="PS50839"/>
    </source>
</evidence>
<dbReference type="NCBIfam" id="TIGR00229">
    <property type="entry name" value="sensory_box"/>
    <property type="match status" value="2"/>
</dbReference>
<dbReference type="Pfam" id="PF03924">
    <property type="entry name" value="CHASE"/>
    <property type="match status" value="1"/>
</dbReference>
<dbReference type="InterPro" id="IPR013655">
    <property type="entry name" value="PAS_fold_3"/>
</dbReference>
<evidence type="ECO:0000256" key="1">
    <source>
        <dbReference type="ARBA" id="ARBA00000085"/>
    </source>
</evidence>
<evidence type="ECO:0000259" key="8">
    <source>
        <dbReference type="PROSITE" id="PS50112"/>
    </source>
</evidence>
<name>A0ABS6VS51_9GAMM</name>
<evidence type="ECO:0000256" key="5">
    <source>
        <dbReference type="PROSITE-ProRule" id="PRU00169"/>
    </source>
</evidence>
<dbReference type="SMART" id="SM00448">
    <property type="entry name" value="REC"/>
    <property type="match status" value="1"/>
</dbReference>
<dbReference type="SMART" id="SM00091">
    <property type="entry name" value="PAS"/>
    <property type="match status" value="3"/>
</dbReference>
<dbReference type="EC" id="2.7.13.3" evidence="2"/>
<evidence type="ECO:0000259" key="7">
    <source>
        <dbReference type="PROSITE" id="PS50110"/>
    </source>
</evidence>
<keyword evidence="12" id="KW-1185">Reference proteome</keyword>
<dbReference type="SMART" id="SM00388">
    <property type="entry name" value="HisKA"/>
    <property type="match status" value="1"/>
</dbReference>
<dbReference type="Pfam" id="PF00072">
    <property type="entry name" value="Response_reg"/>
    <property type="match status" value="1"/>
</dbReference>
<organism evidence="11 12">
    <name type="scientific">Zhongshania aquimaris</name>
    <dbReference type="NCBI Taxonomy" id="2857107"/>
    <lineage>
        <taxon>Bacteria</taxon>
        <taxon>Pseudomonadati</taxon>
        <taxon>Pseudomonadota</taxon>
        <taxon>Gammaproteobacteria</taxon>
        <taxon>Cellvibrionales</taxon>
        <taxon>Spongiibacteraceae</taxon>
        <taxon>Zhongshania</taxon>
    </lineage>
</organism>
<dbReference type="InterPro" id="IPR001789">
    <property type="entry name" value="Sig_transdc_resp-reg_receiver"/>
</dbReference>
<evidence type="ECO:0000259" key="9">
    <source>
        <dbReference type="PROSITE" id="PS50113"/>
    </source>
</evidence>
<dbReference type="CDD" id="cd17546">
    <property type="entry name" value="REC_hyHK_CKI1_RcsC-like"/>
    <property type="match status" value="1"/>
</dbReference>
<proteinExistence type="predicted"/>
<evidence type="ECO:0000256" key="2">
    <source>
        <dbReference type="ARBA" id="ARBA00012438"/>
    </source>
</evidence>
<dbReference type="Pfam" id="PF13426">
    <property type="entry name" value="PAS_9"/>
    <property type="match status" value="1"/>
</dbReference>
<evidence type="ECO:0000256" key="4">
    <source>
        <dbReference type="ARBA" id="ARBA00023012"/>
    </source>
</evidence>
<dbReference type="PANTHER" id="PTHR45339">
    <property type="entry name" value="HYBRID SIGNAL TRANSDUCTION HISTIDINE KINASE J"/>
    <property type="match status" value="1"/>
</dbReference>
<dbReference type="PROSITE" id="PS50110">
    <property type="entry name" value="RESPONSE_REGULATORY"/>
    <property type="match status" value="1"/>
</dbReference>
<dbReference type="PROSITE" id="PS50109">
    <property type="entry name" value="HIS_KIN"/>
    <property type="match status" value="1"/>
</dbReference>
<dbReference type="InterPro" id="IPR001610">
    <property type="entry name" value="PAC"/>
</dbReference>
<evidence type="ECO:0000256" key="3">
    <source>
        <dbReference type="ARBA" id="ARBA00022553"/>
    </source>
</evidence>
<dbReference type="PROSITE" id="PS50113">
    <property type="entry name" value="PAC"/>
    <property type="match status" value="1"/>
</dbReference>
<dbReference type="PROSITE" id="PS50839">
    <property type="entry name" value="CHASE"/>
    <property type="match status" value="1"/>
</dbReference>
<gene>
    <name evidence="11" type="ORF">KXJ70_10115</name>
</gene>
<accession>A0ABS6VS51</accession>
<feature type="domain" description="PAS" evidence="8">
    <location>
        <begin position="483"/>
        <end position="555"/>
    </location>
</feature>
<evidence type="ECO:0000259" key="6">
    <source>
        <dbReference type="PROSITE" id="PS50109"/>
    </source>
</evidence>
<dbReference type="PANTHER" id="PTHR45339:SF1">
    <property type="entry name" value="HYBRID SIGNAL TRANSDUCTION HISTIDINE KINASE J"/>
    <property type="match status" value="1"/>
</dbReference>
<dbReference type="CDD" id="cd00130">
    <property type="entry name" value="PAS"/>
    <property type="match status" value="3"/>
</dbReference>
<dbReference type="InterPro" id="IPR003661">
    <property type="entry name" value="HisK_dim/P_dom"/>
</dbReference>
<protein>
    <recommendedName>
        <fullName evidence="2">histidine kinase</fullName>
        <ecNumber evidence="2">2.7.13.3</ecNumber>
    </recommendedName>
</protein>
<feature type="domain" description="PAC" evidence="9">
    <location>
        <begin position="702"/>
        <end position="754"/>
    </location>
</feature>
<dbReference type="Proteomes" id="UP001166291">
    <property type="component" value="Unassembled WGS sequence"/>
</dbReference>
<feature type="domain" description="Histidine kinase" evidence="6">
    <location>
        <begin position="772"/>
        <end position="993"/>
    </location>
</feature>
<dbReference type="CDD" id="cd00082">
    <property type="entry name" value="HisKA"/>
    <property type="match status" value="1"/>
</dbReference>
<feature type="modified residue" description="4-aspartylphosphate" evidence="5">
    <location>
        <position position="1201"/>
    </location>
</feature>
<dbReference type="CDD" id="cd16922">
    <property type="entry name" value="HATPase_EvgS-ArcB-TorS-like"/>
    <property type="match status" value="1"/>
</dbReference>
<evidence type="ECO:0000313" key="11">
    <source>
        <dbReference type="EMBL" id="MBW2941134.1"/>
    </source>
</evidence>
<dbReference type="InterPro" id="IPR003594">
    <property type="entry name" value="HATPase_dom"/>
</dbReference>
<reference evidence="11" key="1">
    <citation type="submission" date="2021-07" db="EMBL/GenBank/DDBJ databases">
        <title>Zhongshania sp. CAU 1632 isolated from seawater.</title>
        <authorList>
            <person name="Kim W."/>
        </authorList>
    </citation>
    <scope>NUCLEOTIDE SEQUENCE</scope>
    <source>
        <strain evidence="11">CAU 1632</strain>
    </source>
</reference>
<comment type="catalytic activity">
    <reaction evidence="1">
        <text>ATP + protein L-histidine = ADP + protein N-phospho-L-histidine.</text>
        <dbReference type="EC" id="2.7.13.3"/>
    </reaction>
</comment>